<reference evidence="1 2" key="1">
    <citation type="journal article" date="2018" name="Sci. Rep.">
        <title>Characterisation of pathogen-specific regions and novel effector candidates in Fusarium oxysporum f. sp. cepae.</title>
        <authorList>
            <person name="Armitage A.D."/>
            <person name="Taylor A."/>
            <person name="Sobczyk M.K."/>
            <person name="Baxter L."/>
            <person name="Greenfield B.P."/>
            <person name="Bates H.J."/>
            <person name="Wilson F."/>
            <person name="Jackson A.C."/>
            <person name="Ott S."/>
            <person name="Harrison R.J."/>
            <person name="Clarkson J.P."/>
        </authorList>
    </citation>
    <scope>NUCLEOTIDE SEQUENCE [LARGE SCALE GENOMIC DNA]</scope>
    <source>
        <strain evidence="1 2">Fo_A13</strain>
    </source>
</reference>
<proteinExistence type="predicted"/>
<feature type="non-terminal residue" evidence="1">
    <location>
        <position position="1"/>
    </location>
</feature>
<dbReference type="Proteomes" id="UP000285084">
    <property type="component" value="Unassembled WGS sequence"/>
</dbReference>
<evidence type="ECO:0000313" key="2">
    <source>
        <dbReference type="Proteomes" id="UP000285084"/>
    </source>
</evidence>
<dbReference type="VEuPathDB" id="FungiDB:HZS61_008878"/>
<gene>
    <name evidence="1" type="ORF">BFJ69_g18645</name>
</gene>
<dbReference type="EMBL" id="MRCX01002494">
    <property type="protein sequence ID" value="RKK36324.1"/>
    <property type="molecule type" value="Genomic_DNA"/>
</dbReference>
<comment type="caution">
    <text evidence="1">The sequence shown here is derived from an EMBL/GenBank/DDBJ whole genome shotgun (WGS) entry which is preliminary data.</text>
</comment>
<name>A0A420M4U3_FUSOX</name>
<protein>
    <submittedName>
        <fullName evidence="1">Uncharacterized protein</fullName>
    </submittedName>
</protein>
<dbReference type="AlphaFoldDB" id="A0A420M4U3"/>
<sequence length="137" mass="15773">AKPSPYAKRWWTHDLTQLRHVYTYWRNRARAARRAGQNSAVLEDTANASAKQYHDAIRQRKNSHWKEFLADNDNIWKAAKYMKSGDDAAFGKVPQLGRADGTKTTNYREQAEELLAKFSRHYQTTSKTKGCSIGEPL</sequence>
<organism evidence="1 2">
    <name type="scientific">Fusarium oxysporum</name>
    <name type="common">Fusarium vascular wilt</name>
    <dbReference type="NCBI Taxonomy" id="5507"/>
    <lineage>
        <taxon>Eukaryota</taxon>
        <taxon>Fungi</taxon>
        <taxon>Dikarya</taxon>
        <taxon>Ascomycota</taxon>
        <taxon>Pezizomycotina</taxon>
        <taxon>Sordariomycetes</taxon>
        <taxon>Hypocreomycetidae</taxon>
        <taxon>Hypocreales</taxon>
        <taxon>Nectriaceae</taxon>
        <taxon>Fusarium</taxon>
        <taxon>Fusarium oxysporum species complex</taxon>
    </lineage>
</organism>
<evidence type="ECO:0000313" key="1">
    <source>
        <dbReference type="EMBL" id="RKK36324.1"/>
    </source>
</evidence>
<accession>A0A420M4U3</accession>